<protein>
    <submittedName>
        <fullName evidence="6">Crp/Fnr family transcriptional regulator</fullName>
    </submittedName>
</protein>
<dbReference type="InterPro" id="IPR036388">
    <property type="entry name" value="WH-like_DNA-bd_sf"/>
</dbReference>
<evidence type="ECO:0000256" key="2">
    <source>
        <dbReference type="ARBA" id="ARBA00023125"/>
    </source>
</evidence>
<evidence type="ECO:0000259" key="4">
    <source>
        <dbReference type="PROSITE" id="PS50042"/>
    </source>
</evidence>
<evidence type="ECO:0000259" key="5">
    <source>
        <dbReference type="PROSITE" id="PS51063"/>
    </source>
</evidence>
<feature type="domain" description="HTH crp-type" evidence="5">
    <location>
        <begin position="143"/>
        <end position="216"/>
    </location>
</feature>
<gene>
    <name evidence="6" type="ORF">EKG83_26870</name>
</gene>
<keyword evidence="3" id="KW-0804">Transcription</keyword>
<dbReference type="Gene3D" id="2.60.120.10">
    <property type="entry name" value="Jelly Rolls"/>
    <property type="match status" value="1"/>
</dbReference>
<keyword evidence="1" id="KW-0805">Transcription regulation</keyword>
<evidence type="ECO:0000313" key="6">
    <source>
        <dbReference type="EMBL" id="QFZ24516.1"/>
    </source>
</evidence>
<keyword evidence="7" id="KW-1185">Reference proteome</keyword>
<evidence type="ECO:0000256" key="1">
    <source>
        <dbReference type="ARBA" id="ARBA00023015"/>
    </source>
</evidence>
<dbReference type="SUPFAM" id="SSF51206">
    <property type="entry name" value="cAMP-binding domain-like"/>
    <property type="match status" value="1"/>
</dbReference>
<dbReference type="GO" id="GO:0005829">
    <property type="term" value="C:cytosol"/>
    <property type="evidence" value="ECO:0007669"/>
    <property type="project" value="TreeGrafter"/>
</dbReference>
<dbReference type="PANTHER" id="PTHR24567:SF74">
    <property type="entry name" value="HTH-TYPE TRANSCRIPTIONAL REGULATOR ARCR"/>
    <property type="match status" value="1"/>
</dbReference>
<proteinExistence type="predicted"/>
<dbReference type="EMBL" id="CP034550">
    <property type="protein sequence ID" value="QFZ24516.1"/>
    <property type="molecule type" value="Genomic_DNA"/>
</dbReference>
<dbReference type="SUPFAM" id="SSF46785">
    <property type="entry name" value="Winged helix' DNA-binding domain"/>
    <property type="match status" value="1"/>
</dbReference>
<dbReference type="SMART" id="SM00100">
    <property type="entry name" value="cNMP"/>
    <property type="match status" value="1"/>
</dbReference>
<dbReference type="InterPro" id="IPR018490">
    <property type="entry name" value="cNMP-bd_dom_sf"/>
</dbReference>
<dbReference type="RefSeq" id="WP_051767032.1">
    <property type="nucleotide sequence ID" value="NZ_CP034550.1"/>
</dbReference>
<dbReference type="PROSITE" id="PS51063">
    <property type="entry name" value="HTH_CRP_2"/>
    <property type="match status" value="1"/>
</dbReference>
<dbReference type="Proteomes" id="UP000325787">
    <property type="component" value="Chromosome"/>
</dbReference>
<dbReference type="CDD" id="cd00038">
    <property type="entry name" value="CAP_ED"/>
    <property type="match status" value="1"/>
</dbReference>
<dbReference type="GO" id="GO:0003677">
    <property type="term" value="F:DNA binding"/>
    <property type="evidence" value="ECO:0007669"/>
    <property type="project" value="UniProtKB-KW"/>
</dbReference>
<dbReference type="PROSITE" id="PS50042">
    <property type="entry name" value="CNMP_BINDING_3"/>
    <property type="match status" value="1"/>
</dbReference>
<name>A0A5Q0HE06_SACSY</name>
<feature type="domain" description="Cyclic nucleotide-binding" evidence="4">
    <location>
        <begin position="30"/>
        <end position="129"/>
    </location>
</feature>
<organism evidence="6 7">
    <name type="scientific">Saccharothrix syringae</name>
    <name type="common">Nocardiopsis syringae</name>
    <dbReference type="NCBI Taxonomy" id="103733"/>
    <lineage>
        <taxon>Bacteria</taxon>
        <taxon>Bacillati</taxon>
        <taxon>Actinomycetota</taxon>
        <taxon>Actinomycetes</taxon>
        <taxon>Pseudonocardiales</taxon>
        <taxon>Pseudonocardiaceae</taxon>
        <taxon>Saccharothrix</taxon>
    </lineage>
</organism>
<dbReference type="SMART" id="SM00419">
    <property type="entry name" value="HTH_CRP"/>
    <property type="match status" value="1"/>
</dbReference>
<dbReference type="InterPro" id="IPR012318">
    <property type="entry name" value="HTH_CRP"/>
</dbReference>
<dbReference type="KEGG" id="ssyi:EKG83_26870"/>
<dbReference type="Pfam" id="PF00027">
    <property type="entry name" value="cNMP_binding"/>
    <property type="match status" value="1"/>
</dbReference>
<evidence type="ECO:0000313" key="7">
    <source>
        <dbReference type="Proteomes" id="UP000325787"/>
    </source>
</evidence>
<dbReference type="InterPro" id="IPR036390">
    <property type="entry name" value="WH_DNA-bd_sf"/>
</dbReference>
<keyword evidence="2" id="KW-0238">DNA-binding</keyword>
<dbReference type="PANTHER" id="PTHR24567">
    <property type="entry name" value="CRP FAMILY TRANSCRIPTIONAL REGULATORY PROTEIN"/>
    <property type="match status" value="1"/>
</dbReference>
<accession>A0A5Q0HE06</accession>
<dbReference type="InterPro" id="IPR000595">
    <property type="entry name" value="cNMP-bd_dom"/>
</dbReference>
<dbReference type="AlphaFoldDB" id="A0A5Q0HE06"/>
<dbReference type="Pfam" id="PF13545">
    <property type="entry name" value="HTH_Crp_2"/>
    <property type="match status" value="1"/>
</dbReference>
<dbReference type="OrthoDB" id="892842at2"/>
<sequence>MPATRMPATRMPADDPILSALDAVGEAAEFPRRHVIFTEGEPGDRLYLIRSGKVKLSRALSGGREHLLALLGPAEMFGEISLYAAAPRESTATAVTQVHVLGIDRSFLLQWIAHRPDIAEHLLGALARGLRRSTSMLTEAVTNDVRGRLAWALLDLTARFGSQHGGLLRVTHDLTQLELAQLVGASRETVNKALAEFTDRGLLRVEGRTVVILDPERLARRAR</sequence>
<dbReference type="InterPro" id="IPR050397">
    <property type="entry name" value="Env_Response_Regulators"/>
</dbReference>
<dbReference type="InterPro" id="IPR014710">
    <property type="entry name" value="RmlC-like_jellyroll"/>
</dbReference>
<dbReference type="Gene3D" id="1.10.10.10">
    <property type="entry name" value="Winged helix-like DNA-binding domain superfamily/Winged helix DNA-binding domain"/>
    <property type="match status" value="1"/>
</dbReference>
<evidence type="ECO:0000256" key="3">
    <source>
        <dbReference type="ARBA" id="ARBA00023163"/>
    </source>
</evidence>
<dbReference type="FunFam" id="1.10.10.10:FF:000019">
    <property type="entry name" value="Crp/Fnr family transcriptional regulator"/>
    <property type="match status" value="1"/>
</dbReference>
<reference evidence="7" key="1">
    <citation type="journal article" date="2021" name="Curr. Microbiol.">
        <title>Complete genome of nocamycin-producing strain Saccharothrix syringae NRRL B-16468 reveals the biosynthetic potential for secondary metabolites.</title>
        <authorList>
            <person name="Mo X."/>
            <person name="Yang S."/>
        </authorList>
    </citation>
    <scope>NUCLEOTIDE SEQUENCE [LARGE SCALE GENOMIC DNA]</scope>
    <source>
        <strain evidence="7">ATCC 51364 / DSM 43886 / JCM 6844 / KCTC 9398 / NBRC 14523 / NRRL B-16468 / INA 2240</strain>
    </source>
</reference>
<dbReference type="GO" id="GO:0003700">
    <property type="term" value="F:DNA-binding transcription factor activity"/>
    <property type="evidence" value="ECO:0007669"/>
    <property type="project" value="TreeGrafter"/>
</dbReference>